<feature type="transmembrane region" description="Helical" evidence="1">
    <location>
        <begin position="172"/>
        <end position="192"/>
    </location>
</feature>
<sequence>MVATLVRLRLLVLRNSLKRSPWQLVAVIIGGLYGLGLLLGVVAGLIALAFAPVELTSTVLVLVGAVVVLGWIVVPLFAFGIDQTLDPARLSVFPVPLNTLLAGLTLSGVLGVPGIVTAIAAVATAASWIRSPLAAVAAVIGGLIALLICVVGSRAVAALSTTLQSKRRFRELGGVLVFIPIILLGPIIIGLGRTLAVSAEQLPEIARVVGWTPFGAPWAIAADVAIGDWGPALVKLVIALATLAVLLVVWRAALAAALVTPPASGARRVAKGKTGMFGLLPATPAGAVAARALTYWRRDPRYARQLITVPLVPVLLWFYSANGSGEWVFTLTGPIIAFFLGIALYADISFDGTAFATHVADGVRGLDDRLGRIGALALISVPLVLLGTVIPVGVIGAWDRLPMLLGLSAAALLSGFAVVSVSSARIVIPVPQAGDNPFKSAPGAGFTTALSGFATWGIVLLLTIPAVVLAVLSLALDSALFGWLTLAVGLGLGGGLLVLGLRWGGSLLDRSAPEVLARLKSLRSAA</sequence>
<feature type="transmembrane region" description="Helical" evidence="1">
    <location>
        <begin position="135"/>
        <end position="160"/>
    </location>
</feature>
<gene>
    <name evidence="2" type="ORF">BJ984_003360</name>
</gene>
<comment type="caution">
    <text evidence="2">The sequence shown here is derived from an EMBL/GenBank/DDBJ whole genome shotgun (WGS) entry which is preliminary data.</text>
</comment>
<dbReference type="EMBL" id="JACCBM010000001">
    <property type="protein sequence ID" value="NYD72202.1"/>
    <property type="molecule type" value="Genomic_DNA"/>
</dbReference>
<name>A0A852STX3_9MICO</name>
<protein>
    <submittedName>
        <fullName evidence="2">ABC-2 type transport system permease protein</fullName>
    </submittedName>
</protein>
<reference evidence="2 3" key="1">
    <citation type="submission" date="2020-07" db="EMBL/GenBank/DDBJ databases">
        <title>Sequencing the genomes of 1000 actinobacteria strains.</title>
        <authorList>
            <person name="Klenk H.-P."/>
        </authorList>
    </citation>
    <scope>NUCLEOTIDE SEQUENCE [LARGE SCALE GENOMIC DNA]</scope>
    <source>
        <strain evidence="2 3">DSM 26474</strain>
    </source>
</reference>
<dbReference type="AlphaFoldDB" id="A0A852STX3"/>
<keyword evidence="1" id="KW-0812">Transmembrane</keyword>
<feature type="transmembrane region" description="Helical" evidence="1">
    <location>
        <begin position="373"/>
        <end position="398"/>
    </location>
</feature>
<proteinExistence type="predicted"/>
<feature type="transmembrane region" description="Helical" evidence="1">
    <location>
        <begin position="480"/>
        <end position="501"/>
    </location>
</feature>
<feature type="transmembrane region" description="Helical" evidence="1">
    <location>
        <begin position="236"/>
        <end position="259"/>
    </location>
</feature>
<feature type="transmembrane region" description="Helical" evidence="1">
    <location>
        <begin position="57"/>
        <end position="79"/>
    </location>
</feature>
<evidence type="ECO:0000256" key="1">
    <source>
        <dbReference type="SAM" id="Phobius"/>
    </source>
</evidence>
<accession>A0A852STX3</accession>
<feature type="transmembrane region" description="Helical" evidence="1">
    <location>
        <begin position="24"/>
        <end position="51"/>
    </location>
</feature>
<keyword evidence="1" id="KW-0472">Membrane</keyword>
<evidence type="ECO:0000313" key="2">
    <source>
        <dbReference type="EMBL" id="NYD72202.1"/>
    </source>
</evidence>
<feature type="transmembrane region" description="Helical" evidence="1">
    <location>
        <begin position="449"/>
        <end position="474"/>
    </location>
</feature>
<keyword evidence="3" id="KW-1185">Reference proteome</keyword>
<feature type="transmembrane region" description="Helical" evidence="1">
    <location>
        <begin position="327"/>
        <end position="346"/>
    </location>
</feature>
<organism evidence="2 3">
    <name type="scientific">Herbiconiux flava</name>
    <dbReference type="NCBI Taxonomy" id="881268"/>
    <lineage>
        <taxon>Bacteria</taxon>
        <taxon>Bacillati</taxon>
        <taxon>Actinomycetota</taxon>
        <taxon>Actinomycetes</taxon>
        <taxon>Micrococcales</taxon>
        <taxon>Microbacteriaceae</taxon>
        <taxon>Herbiconiux</taxon>
    </lineage>
</organism>
<dbReference type="RefSeq" id="WP_179549006.1">
    <property type="nucleotide sequence ID" value="NZ_BSEW01000002.1"/>
</dbReference>
<keyword evidence="1" id="KW-1133">Transmembrane helix</keyword>
<feature type="transmembrane region" description="Helical" evidence="1">
    <location>
        <begin position="404"/>
        <end position="428"/>
    </location>
</feature>
<dbReference type="Proteomes" id="UP000549913">
    <property type="component" value="Unassembled WGS sequence"/>
</dbReference>
<feature type="transmembrane region" description="Helical" evidence="1">
    <location>
        <begin position="100"/>
        <end position="129"/>
    </location>
</feature>
<evidence type="ECO:0000313" key="3">
    <source>
        <dbReference type="Proteomes" id="UP000549913"/>
    </source>
</evidence>